<evidence type="ECO:0000313" key="1">
    <source>
        <dbReference type="EMBL" id="AKF07696.1"/>
    </source>
</evidence>
<keyword evidence="2" id="KW-1185">Reference proteome</keyword>
<reference evidence="1 2" key="1">
    <citation type="submission" date="2015-03" db="EMBL/GenBank/DDBJ databases">
        <title>Genome assembly of Sandaracinus amylolyticus DSM 53668.</title>
        <authorList>
            <person name="Sharma G."/>
            <person name="Subramanian S."/>
        </authorList>
    </citation>
    <scope>NUCLEOTIDE SEQUENCE [LARGE SCALE GENOMIC DNA]</scope>
    <source>
        <strain evidence="1 2">DSM 53668</strain>
    </source>
</reference>
<evidence type="ECO:0000313" key="2">
    <source>
        <dbReference type="Proteomes" id="UP000034883"/>
    </source>
</evidence>
<dbReference type="Proteomes" id="UP000034883">
    <property type="component" value="Chromosome"/>
</dbReference>
<dbReference type="STRING" id="927083.DB32_004845"/>
<dbReference type="AlphaFoldDB" id="A0A0F6W5C5"/>
<protein>
    <submittedName>
        <fullName evidence="1">Uncharacterized protein</fullName>
    </submittedName>
</protein>
<name>A0A0F6W5C5_9BACT</name>
<proteinExistence type="predicted"/>
<dbReference type="EMBL" id="CP011125">
    <property type="protein sequence ID" value="AKF07696.1"/>
    <property type="molecule type" value="Genomic_DNA"/>
</dbReference>
<dbReference type="KEGG" id="samy:DB32_004845"/>
<accession>A0A0F6W5C5</accession>
<gene>
    <name evidence="1" type="ORF">DB32_004845</name>
</gene>
<sequence length="124" mass="13806">MMGAADRTFVIGGVIALPVGRRVEVTIFAREEGVFSVAKVPQIDEPLVRDLETGVVYGRSWHFQDEQAIRWNAPVAMSVRDDLEVAERVVGRLLACRVLSEGYSDPWQQTTLVVAPEASTTEYR</sequence>
<organism evidence="1 2">
    <name type="scientific">Sandaracinus amylolyticus</name>
    <dbReference type="NCBI Taxonomy" id="927083"/>
    <lineage>
        <taxon>Bacteria</taxon>
        <taxon>Pseudomonadati</taxon>
        <taxon>Myxococcota</taxon>
        <taxon>Polyangia</taxon>
        <taxon>Polyangiales</taxon>
        <taxon>Sandaracinaceae</taxon>
        <taxon>Sandaracinus</taxon>
    </lineage>
</organism>